<proteinExistence type="predicted"/>
<evidence type="ECO:0000313" key="3">
    <source>
        <dbReference type="EMBL" id="CAB4568423.1"/>
    </source>
</evidence>
<protein>
    <submittedName>
        <fullName evidence="3">Unannotated protein</fullName>
    </submittedName>
</protein>
<accession>A0A6J6E2G2</accession>
<dbReference type="EMBL" id="CAEZTS010000011">
    <property type="protein sequence ID" value="CAB4568423.1"/>
    <property type="molecule type" value="Genomic_DNA"/>
</dbReference>
<sequence>MPRAGVLRRSARALPGRFPVSLVVLVGVPAVAVAGRASVRRRRHEVVAGDQVADHVGVIGPGESRSAGVDDGHHHVVGTRRRVPCGLHADAGIGGSVVRLQRPLTAPFRIVRGDVGEARVVGRGGDHEIVVLQRAGQLLGLENGDRFVEQNGLETISELSSTCRVERGAVFDGRARGQRRATGQSFDDERGDQGCIVDVRSGGSDGHRSGPRETRRHDERDHERTGEFHDKASARTRMLRESIGSLTRITSSAPAWCISRTRARTSATVAAE</sequence>
<evidence type="ECO:0000256" key="2">
    <source>
        <dbReference type="SAM" id="Phobius"/>
    </source>
</evidence>
<gene>
    <name evidence="3" type="ORF">UFOPK1722_00219</name>
</gene>
<feature type="compositionally biased region" description="Basic and acidic residues" evidence="1">
    <location>
        <begin position="205"/>
        <end position="232"/>
    </location>
</feature>
<dbReference type="AlphaFoldDB" id="A0A6J6E2G2"/>
<feature type="transmembrane region" description="Helical" evidence="2">
    <location>
        <begin position="20"/>
        <end position="39"/>
    </location>
</feature>
<keyword evidence="2" id="KW-0812">Transmembrane</keyword>
<keyword evidence="2" id="KW-0472">Membrane</keyword>
<name>A0A6J6E2G2_9ZZZZ</name>
<feature type="region of interest" description="Disordered" evidence="1">
    <location>
        <begin position="175"/>
        <end position="232"/>
    </location>
</feature>
<keyword evidence="2" id="KW-1133">Transmembrane helix</keyword>
<organism evidence="3">
    <name type="scientific">freshwater metagenome</name>
    <dbReference type="NCBI Taxonomy" id="449393"/>
    <lineage>
        <taxon>unclassified sequences</taxon>
        <taxon>metagenomes</taxon>
        <taxon>ecological metagenomes</taxon>
    </lineage>
</organism>
<reference evidence="3" key="1">
    <citation type="submission" date="2020-05" db="EMBL/GenBank/DDBJ databases">
        <authorList>
            <person name="Chiriac C."/>
            <person name="Salcher M."/>
            <person name="Ghai R."/>
            <person name="Kavagutti S V."/>
        </authorList>
    </citation>
    <scope>NUCLEOTIDE SEQUENCE</scope>
</reference>
<evidence type="ECO:0000256" key="1">
    <source>
        <dbReference type="SAM" id="MobiDB-lite"/>
    </source>
</evidence>